<evidence type="ECO:0000313" key="7">
    <source>
        <dbReference type="Proteomes" id="UP000325141"/>
    </source>
</evidence>
<dbReference type="CDD" id="cd22268">
    <property type="entry name" value="DPBB_RlpA-like"/>
    <property type="match status" value="1"/>
</dbReference>
<dbReference type="HAMAP" id="MF_02071">
    <property type="entry name" value="RlpA"/>
    <property type="match status" value="1"/>
</dbReference>
<reference evidence="6 7" key="1">
    <citation type="submission" date="2019-09" db="EMBL/GenBank/DDBJ databases">
        <title>Genome sequence and assembly of Flavobacterium sp.</title>
        <authorList>
            <person name="Chhetri G."/>
        </authorList>
    </citation>
    <scope>NUCLEOTIDE SEQUENCE [LARGE SCALE GENOMIC DNA]</scope>
    <source>
        <strain evidence="6 7">SNL9</strain>
    </source>
</reference>
<sequence precursor="true">MNLRYSLFSILIILCFASCKTANRTKNTKTSLYKDEVFACYYHNKFNGRKTASGEVFSNSKLTAAHKKLQFGTKVKVTNIENDKSVIVEINDRGPFTKGLEIDLSKKAFDAISHDKKAGKLQVKLELINDSKK</sequence>
<dbReference type="Gene3D" id="2.40.40.10">
    <property type="entry name" value="RlpA-like domain"/>
    <property type="match status" value="1"/>
</dbReference>
<dbReference type="PANTHER" id="PTHR34183">
    <property type="entry name" value="ENDOLYTIC PEPTIDOGLYCAN TRANSGLYCOSYLASE RLPA"/>
    <property type="match status" value="1"/>
</dbReference>
<comment type="caution">
    <text evidence="6">The sequence shown here is derived from an EMBL/GenBank/DDBJ whole genome shotgun (WGS) entry which is preliminary data.</text>
</comment>
<dbReference type="Proteomes" id="UP000325141">
    <property type="component" value="Unassembled WGS sequence"/>
</dbReference>
<dbReference type="PANTHER" id="PTHR34183:SF8">
    <property type="entry name" value="ENDOLYTIC PEPTIDOGLYCAN TRANSGLYCOSYLASE RLPA-RELATED"/>
    <property type="match status" value="1"/>
</dbReference>
<dbReference type="EMBL" id="VWSG01000007">
    <property type="protein sequence ID" value="KAA5534009.1"/>
    <property type="molecule type" value="Genomic_DNA"/>
</dbReference>
<evidence type="ECO:0000313" key="6">
    <source>
        <dbReference type="EMBL" id="KAA5534009.1"/>
    </source>
</evidence>
<accession>A0A5M6CLJ5</accession>
<comment type="function">
    <text evidence="3">Lytic transglycosylase with a strong preference for naked glycan strands that lack stem peptides.</text>
</comment>
<gene>
    <name evidence="3" type="primary">rlpA</name>
    <name evidence="6" type="ORF">F0460_10045</name>
</gene>
<evidence type="ECO:0000259" key="5">
    <source>
        <dbReference type="Pfam" id="PF03330"/>
    </source>
</evidence>
<evidence type="ECO:0000256" key="2">
    <source>
        <dbReference type="ARBA" id="ARBA00023316"/>
    </source>
</evidence>
<organism evidence="6 7">
    <name type="scientific">Paenimyroides baculatum</name>
    <dbReference type="NCBI Taxonomy" id="2608000"/>
    <lineage>
        <taxon>Bacteria</taxon>
        <taxon>Pseudomonadati</taxon>
        <taxon>Bacteroidota</taxon>
        <taxon>Flavobacteriia</taxon>
        <taxon>Flavobacteriales</taxon>
        <taxon>Flavobacteriaceae</taxon>
        <taxon>Paenimyroides</taxon>
    </lineage>
</organism>
<dbReference type="SUPFAM" id="SSF50685">
    <property type="entry name" value="Barwin-like endoglucanases"/>
    <property type="match status" value="1"/>
</dbReference>
<protein>
    <recommendedName>
        <fullName evidence="3">Probable endolytic peptidoglycan transglycosylase RlpA</fullName>
        <ecNumber evidence="3">4.2.2.-</ecNumber>
    </recommendedName>
</protein>
<dbReference type="InterPro" id="IPR034718">
    <property type="entry name" value="RlpA"/>
</dbReference>
<dbReference type="InterPro" id="IPR009009">
    <property type="entry name" value="RlpA-like_DPBB"/>
</dbReference>
<feature type="chain" id="PRO_5024518350" description="Probable endolytic peptidoglycan transglycosylase RlpA" evidence="3">
    <location>
        <begin position="22"/>
        <end position="133"/>
    </location>
</feature>
<dbReference type="GO" id="GO:0071555">
    <property type="term" value="P:cell wall organization"/>
    <property type="evidence" value="ECO:0007669"/>
    <property type="project" value="UniProtKB-KW"/>
</dbReference>
<dbReference type="EC" id="4.2.2.-" evidence="3"/>
<dbReference type="Pfam" id="PF03330">
    <property type="entry name" value="DPBB_1"/>
    <property type="match status" value="1"/>
</dbReference>
<keyword evidence="3" id="KW-0732">Signal</keyword>
<keyword evidence="1 3" id="KW-0456">Lyase</keyword>
<dbReference type="GO" id="GO:0008932">
    <property type="term" value="F:lytic endotransglycosylase activity"/>
    <property type="evidence" value="ECO:0007669"/>
    <property type="project" value="UniProtKB-UniRule"/>
</dbReference>
<dbReference type="AlphaFoldDB" id="A0A5M6CLJ5"/>
<evidence type="ECO:0000256" key="3">
    <source>
        <dbReference type="HAMAP-Rule" id="MF_02071"/>
    </source>
</evidence>
<comment type="similarity">
    <text evidence="3 4">Belongs to the RlpA family.</text>
</comment>
<proteinExistence type="inferred from homology"/>
<dbReference type="InterPro" id="IPR012997">
    <property type="entry name" value="RplA"/>
</dbReference>
<keyword evidence="7" id="KW-1185">Reference proteome</keyword>
<evidence type="ECO:0000256" key="1">
    <source>
        <dbReference type="ARBA" id="ARBA00023239"/>
    </source>
</evidence>
<dbReference type="RefSeq" id="WP_150012803.1">
    <property type="nucleotide sequence ID" value="NZ_VWSG01000007.1"/>
</dbReference>
<feature type="domain" description="RlpA-like protein double-psi beta-barrel" evidence="5">
    <location>
        <begin position="40"/>
        <end position="124"/>
    </location>
</feature>
<keyword evidence="2 3" id="KW-0961">Cell wall biogenesis/degradation</keyword>
<feature type="signal peptide" evidence="3">
    <location>
        <begin position="1"/>
        <end position="21"/>
    </location>
</feature>
<evidence type="ECO:0000256" key="4">
    <source>
        <dbReference type="RuleBase" id="RU003495"/>
    </source>
</evidence>
<name>A0A5M6CLJ5_9FLAO</name>
<dbReference type="InterPro" id="IPR036908">
    <property type="entry name" value="RlpA-like_sf"/>
</dbReference>
<dbReference type="GO" id="GO:0000270">
    <property type="term" value="P:peptidoglycan metabolic process"/>
    <property type="evidence" value="ECO:0007669"/>
    <property type="project" value="UniProtKB-UniRule"/>
</dbReference>
<dbReference type="NCBIfam" id="TIGR00413">
    <property type="entry name" value="rlpA"/>
    <property type="match status" value="1"/>
</dbReference>